<evidence type="ECO:0000313" key="3">
    <source>
        <dbReference type="Proteomes" id="UP001146793"/>
    </source>
</evidence>
<dbReference type="PRINTS" id="PR00449">
    <property type="entry name" value="RASTRNSFRMNG"/>
</dbReference>
<dbReference type="GO" id="GO:0005525">
    <property type="term" value="F:GTP binding"/>
    <property type="evidence" value="ECO:0007669"/>
    <property type="project" value="InterPro"/>
</dbReference>
<dbReference type="SMART" id="SM00175">
    <property type="entry name" value="RAB"/>
    <property type="match status" value="1"/>
</dbReference>
<accession>A0AAV7Y9S5</accession>
<evidence type="ECO:0000313" key="2">
    <source>
        <dbReference type="EMBL" id="KAJ3426556.1"/>
    </source>
</evidence>
<dbReference type="InterPro" id="IPR001806">
    <property type="entry name" value="Small_GTPase"/>
</dbReference>
<reference evidence="2" key="1">
    <citation type="submission" date="2022-08" db="EMBL/GenBank/DDBJ databases">
        <title>Novel sulphate-reducing endosymbionts in the free-living metamonad Anaeramoeba.</title>
        <authorList>
            <person name="Jerlstrom-Hultqvist J."/>
            <person name="Cepicka I."/>
            <person name="Gallot-Lavallee L."/>
            <person name="Salas-Leiva D."/>
            <person name="Curtis B.A."/>
            <person name="Zahonova K."/>
            <person name="Pipaliya S."/>
            <person name="Dacks J."/>
            <person name="Roger A.J."/>
        </authorList>
    </citation>
    <scope>NUCLEOTIDE SEQUENCE</scope>
    <source>
        <strain evidence="2">Busselton2</strain>
    </source>
</reference>
<dbReference type="EMBL" id="JANTQA010000063">
    <property type="protein sequence ID" value="KAJ3426556.1"/>
    <property type="molecule type" value="Genomic_DNA"/>
</dbReference>
<protein>
    <submittedName>
        <fullName evidence="2">Ras and ef-hand domain-containing protein</fullName>
    </submittedName>
</protein>
<dbReference type="SMART" id="SM00177">
    <property type="entry name" value="ARF"/>
    <property type="match status" value="1"/>
</dbReference>
<dbReference type="PROSITE" id="PS51421">
    <property type="entry name" value="RAS"/>
    <property type="match status" value="1"/>
</dbReference>
<dbReference type="InterPro" id="IPR027417">
    <property type="entry name" value="P-loop_NTPase"/>
</dbReference>
<dbReference type="FunFam" id="3.40.50.300:FF:000823">
    <property type="entry name" value="Small GTPase RAB, putative"/>
    <property type="match status" value="1"/>
</dbReference>
<dbReference type="PROSITE" id="PS51420">
    <property type="entry name" value="RHO"/>
    <property type="match status" value="1"/>
</dbReference>
<dbReference type="NCBIfam" id="TIGR00231">
    <property type="entry name" value="small_GTP"/>
    <property type="match status" value="1"/>
</dbReference>
<dbReference type="GO" id="GO:0003924">
    <property type="term" value="F:GTPase activity"/>
    <property type="evidence" value="ECO:0007669"/>
    <property type="project" value="InterPro"/>
</dbReference>
<sequence>MSQKYQILSFKIVILGESAVGKTSILLRFYKNQFSSQIEPTIGATNFQKTMNVGDYKVQLSLWDTAGQERYHSLAQMYYRGSKGALVVYDVTNYDSFEKAKNWVEEIKNEGSLNAKIALVGNKIDLPNRVVKQKEAKTYAEENDLLFFEASAKTGLGVNQIFVNLAKALPLEHGKAINTNIALSYSKNSEIKKKREETKGGCC</sequence>
<organism evidence="2 3">
    <name type="scientific">Anaeramoeba flamelloides</name>
    <dbReference type="NCBI Taxonomy" id="1746091"/>
    <lineage>
        <taxon>Eukaryota</taxon>
        <taxon>Metamonada</taxon>
        <taxon>Anaeramoebidae</taxon>
        <taxon>Anaeramoeba</taxon>
    </lineage>
</organism>
<proteinExistence type="predicted"/>
<dbReference type="PROSITE" id="PS51419">
    <property type="entry name" value="RAB"/>
    <property type="match status" value="1"/>
</dbReference>
<dbReference type="PANTHER" id="PTHR47978">
    <property type="match status" value="1"/>
</dbReference>
<keyword evidence="1" id="KW-0547">Nucleotide-binding</keyword>
<gene>
    <name evidence="2" type="ORF">M0812_26122</name>
</gene>
<dbReference type="SUPFAM" id="SSF52540">
    <property type="entry name" value="P-loop containing nucleoside triphosphate hydrolases"/>
    <property type="match status" value="1"/>
</dbReference>
<dbReference type="SMART" id="SM00173">
    <property type="entry name" value="RAS"/>
    <property type="match status" value="1"/>
</dbReference>
<comment type="caution">
    <text evidence="2">The sequence shown here is derived from an EMBL/GenBank/DDBJ whole genome shotgun (WGS) entry which is preliminary data.</text>
</comment>
<dbReference type="PROSITE" id="PS51417">
    <property type="entry name" value="ARF"/>
    <property type="match status" value="1"/>
</dbReference>
<dbReference type="Proteomes" id="UP001146793">
    <property type="component" value="Unassembled WGS sequence"/>
</dbReference>
<dbReference type="SMART" id="SM00174">
    <property type="entry name" value="RHO"/>
    <property type="match status" value="1"/>
</dbReference>
<dbReference type="InterPro" id="IPR005225">
    <property type="entry name" value="Small_GTP-bd"/>
</dbReference>
<dbReference type="AlphaFoldDB" id="A0AAV7Y9S5"/>
<dbReference type="Pfam" id="PF00071">
    <property type="entry name" value="Ras"/>
    <property type="match status" value="1"/>
</dbReference>
<dbReference type="SMART" id="SM00176">
    <property type="entry name" value="RAN"/>
    <property type="match status" value="1"/>
</dbReference>
<dbReference type="Gene3D" id="3.40.50.300">
    <property type="entry name" value="P-loop containing nucleotide triphosphate hydrolases"/>
    <property type="match status" value="1"/>
</dbReference>
<evidence type="ECO:0000256" key="1">
    <source>
        <dbReference type="ARBA" id="ARBA00022741"/>
    </source>
</evidence>
<name>A0AAV7Y9S5_9EUKA</name>
<dbReference type="CDD" id="cd01860">
    <property type="entry name" value="Rab5_related"/>
    <property type="match status" value="1"/>
</dbReference>